<feature type="compositionally biased region" description="Low complexity" evidence="1">
    <location>
        <begin position="229"/>
        <end position="239"/>
    </location>
</feature>
<dbReference type="Proteomes" id="UP000269998">
    <property type="component" value="Chromosome"/>
</dbReference>
<keyword evidence="2" id="KW-0472">Membrane</keyword>
<feature type="compositionally biased region" description="Basic and acidic residues" evidence="1">
    <location>
        <begin position="272"/>
        <end position="283"/>
    </location>
</feature>
<sequence>MHGTPAAAGQGFTGLQPHSRYGLHVSAERASAAVEPSHRSIIPRIPGLPWWGAVLLATTVTAVGYLFDAGHKDLTHVFAGFYIAGCVAAVLAVRQAGVFTAVIQPPLILFVTVPGAYWLFHGGKIGKFKDLLINCGYPLIERFPLMLGTAGAVLLIGLIRWYFGMAQRTSGLVKADTDTDPPPARPSFVSGIAAKLSALLNHDSDGDSDDAAGTGAEPAHGIERRPKSGRTTRSSGSTSRRTDRTRTRRGRPPLDDELDPNAERPRRRRQVPPRDYDPAEPPRRPRRRPRPPGDSDVRAQPPRETRRDPHTRRNPYDRPVPRTSRFDPYGGYEPNQPAEPISRYDRREARYEPYEPYEPYGPYEPPRRRTTPGGANSANPTHHPISQVRYRGSAPRDEMHGGYRDDDRSDRRDRPRPPRRPQPGSREYDD</sequence>
<reference evidence="5" key="1">
    <citation type="submission" date="2018-02" db="EMBL/GenBank/DDBJ databases">
        <authorList>
            <person name="Seth-Smith MB H."/>
            <person name="Seth-Smith H."/>
        </authorList>
    </citation>
    <scope>NUCLEOTIDE SEQUENCE [LARGE SCALE GENOMIC DNA]</scope>
</reference>
<dbReference type="InterPro" id="IPR046672">
    <property type="entry name" value="DUF6542"/>
</dbReference>
<evidence type="ECO:0000256" key="1">
    <source>
        <dbReference type="SAM" id="MobiDB-lite"/>
    </source>
</evidence>
<feature type="transmembrane region" description="Helical" evidence="2">
    <location>
        <begin position="99"/>
        <end position="120"/>
    </location>
</feature>
<name>A0A3S5D006_9MYCO</name>
<dbReference type="KEGG" id="mbai:MB901379_03813"/>
<protein>
    <recommendedName>
        <fullName evidence="3">DUF6542 domain-containing protein</fullName>
    </recommendedName>
</protein>
<dbReference type="AlphaFoldDB" id="A0A3S5D006"/>
<feature type="domain" description="DUF6542" evidence="3">
    <location>
        <begin position="47"/>
        <end position="163"/>
    </location>
</feature>
<dbReference type="EMBL" id="LR130759">
    <property type="protein sequence ID" value="VDM90217.1"/>
    <property type="molecule type" value="Genomic_DNA"/>
</dbReference>
<proteinExistence type="predicted"/>
<evidence type="ECO:0000313" key="4">
    <source>
        <dbReference type="EMBL" id="VDM90217.1"/>
    </source>
</evidence>
<feature type="transmembrane region" description="Helical" evidence="2">
    <location>
        <begin position="143"/>
        <end position="163"/>
    </location>
</feature>
<organism evidence="4 5">
    <name type="scientific">Mycobacterium basiliense</name>
    <dbReference type="NCBI Taxonomy" id="2094119"/>
    <lineage>
        <taxon>Bacteria</taxon>
        <taxon>Bacillati</taxon>
        <taxon>Actinomycetota</taxon>
        <taxon>Actinomycetes</taxon>
        <taxon>Mycobacteriales</taxon>
        <taxon>Mycobacteriaceae</taxon>
        <taxon>Mycobacterium</taxon>
    </lineage>
</organism>
<feature type="compositionally biased region" description="Basic and acidic residues" evidence="1">
    <location>
        <begin position="342"/>
        <end position="353"/>
    </location>
</feature>
<feature type="compositionally biased region" description="Basic and acidic residues" evidence="1">
    <location>
        <begin position="291"/>
        <end position="308"/>
    </location>
</feature>
<evidence type="ECO:0000313" key="5">
    <source>
        <dbReference type="Proteomes" id="UP000269998"/>
    </source>
</evidence>
<feature type="transmembrane region" description="Helical" evidence="2">
    <location>
        <begin position="48"/>
        <end position="67"/>
    </location>
</feature>
<keyword evidence="5" id="KW-1185">Reference proteome</keyword>
<evidence type="ECO:0000259" key="3">
    <source>
        <dbReference type="Pfam" id="PF20177"/>
    </source>
</evidence>
<evidence type="ECO:0000256" key="2">
    <source>
        <dbReference type="SAM" id="Phobius"/>
    </source>
</evidence>
<keyword evidence="2" id="KW-1133">Transmembrane helix</keyword>
<keyword evidence="2" id="KW-0812">Transmembrane</keyword>
<feature type="region of interest" description="Disordered" evidence="1">
    <location>
        <begin position="201"/>
        <end position="430"/>
    </location>
</feature>
<accession>A0A3S5D006</accession>
<dbReference type="Pfam" id="PF20177">
    <property type="entry name" value="DUF6542"/>
    <property type="match status" value="1"/>
</dbReference>
<feature type="transmembrane region" description="Helical" evidence="2">
    <location>
        <begin position="74"/>
        <end position="93"/>
    </location>
</feature>
<feature type="compositionally biased region" description="Basic and acidic residues" evidence="1">
    <location>
        <begin position="394"/>
        <end position="416"/>
    </location>
</feature>
<gene>
    <name evidence="4" type="ORF">MB901379_03813</name>
</gene>